<dbReference type="InterPro" id="IPR007280">
    <property type="entry name" value="Peptidase_C_arc/bac"/>
</dbReference>
<sequence length="2890" mass="312353">MNYNQSLQSTLIYTLDQSLLLAQDWLTEFIDDTDFQRKIALTFGATVNFTEAKSLLKQLTEANSPGLPRFEIRSESEINGARGAFAATNNTIYLSQAFLAENTHNLPVIATVIVEELGHWLDARLNVADTQGDEGELFSDLVRGVVVSEGELQRINGEDDSAVITIDGQMLQIEQALLPDLFGIDFNVTPEPLTAGDRFTVEYQIRNSGGNPFNSFDVDFYLSTNDTISRADHLLGSRTISGLRGNSDTPTFTASLSLPDSSDSFWSGDKRYYIGMIVDANDDILESNESNNRNQGSLVDYDGVNISIPSLPDLFSARFDVTPEPLTAGSLVYIKYQIGNSGGSTSDDIKLSFFLSTNNIITSSDYKIASDTLPRLEGNSTTFVNTMITTLPDADDPFWQGNTTYYIGMVINSGEPFSIINGANNTDYDSVQIDINIFEEDIYESNNSFSVATNLTNLSGLRQEDNLSIHNNVDQDWFKFQITEQTTAENYLSIAFDREGDLDIALYDIQNQLIDYSFGSGNSKTISLAGLTPGYYYLQVYGSLASTNDYSLIINAPGVNSSISDDEFETNKITLNDNNTKLTATILKDQGWSQQFGLKSWENLSIGSNDQDWFQFDLKQQGISGNFVGITFDTYQGDLDLELYNSEGIKTKSAEGFRDIESVSLEGLAIGTYYARVIGYSGNTNPNYTLFIKTPGSDRFEENDTKDQAPTLERTNVLQTWDNLSIDNEDWFKITLPSGVTSNDYISISFDHSQGDIDLELYDSTGTTKLLDSTGVGNSESISLAGLSGDYYIKVFGYNNANNPNYSLTINAPISNTGDWLEANNTQATATDLNTQFSQQLEAGVTFIQLGDSSNKPLSIHNASDVDWFKFTITSEGKLGDYASISFNHTAGDLDLELYNNSGQLLKSSNGIANSHAIDLKGLAAGTYALKVLGYGGSTNSAYSLAIQAPFVEKTGDWSESNNTSATAKDLGTIIDSYSKGNLSIHNTTDVDWFKFTLGAKGGIEDNISINFNHGQGDLDIELYRADGVTLVGDSTGVTDIEEISLNNLAAGTYLLKVFGYNGAANPDYSLFIEAPENVSGDWAEQGTANNSVANARDLRNVEGLQTWQTLSIHNTSDVDWFKFTTIGTSDANDVVQIAFDQSLGDLELYLYNSTGTTILKKSETINNIEEVSLSGLAAGTYLIQVKGYNGAINPSYQLAINAPETSTIPTDWADKNGTNNTRATAEDLLKLDGVNLFSGLSIHQGGDEDWFKFETLKTGIVGNAVSINFDREKGDLKLELYNSAGTLLTTSNENSNRELISLAGRSAGVYFVRVLGNTTSVTNPNYSLVIDAPQTLEKDWIDKGTTPNNSRANAYDLRSINGSVILSDLSIDTATDQDWFKVVVKQRTNSNQFARIDFNNDEGNLKLELISTSGAVLATSETTENFEQISLAGRDAGTYYVKVSGVANPNYTLTVNGIPDTVADGLEGATNAPKDAYQLRDLAISGGRGYEDVIRSQKQYRENIEFDTYQNTLRNIAREEAELSKKRKELDSSPQTQPSQVITPQRDKLLVDVTNDNFLSVAQWGLDHGFDIEWYNPRKSLVNQSSAPLQASGNSSSNSSSSSLFSGTSPRRSNSTRQNNSTVNDPFEGLFLDASPRQNNSTVNDPFEGLFLDDSPIETTENDPLEGLFIDWGGRASSSENFSVISNLSINTATDQDWFKFTLPAEGEDGQYVGLNFDNDLGNLQLELFEAFNTTTNTTEAQYLIYLVDRANGNGDSEQINLAGLAKGDYLVRVSGVNSATNPNYNLIFNAPPALETTGDWAEKGTTTNDTSSLAYDLKTIEGGINLSGLTIHTTTDRDWFQFKTTSAGTEGHRIRIDFAHNLGDLDLILYNQDGTTVRGRSETTENFEEINLNGVAAGTYKIQVLGYKGATNPNYSLSVFAPNGTTTPIEPDNLEPNNSFTTATNLDQVNKLSGISGQTIHSGDSDFFKFTTTKTGTASNFLSIGFEHAQGDLQLELYRQGSTTTPLRFSRGTTDNETITLDGLTAGTYYAKVFGNGATVANGYQLYIDAPTEAVQTRDEWTIFVYMTGSDLAQSAFNDINEMELAAASLPSNVNIVVLWDQSSLSTTYATGTNSAWGDTGWAVIRPDTDKDRVATTFTLLGERNTGDPNTLVEFLNIAKTAAPANKYGLILWNHGNGELGGFNVDNEGTSANTGADRLYSNELNTALQNVKNADPGFSLKLLAFDACLMAMAEVAYMVRNHAEIFVASQEAAEDTGYDYTTAFAALIDNPGEVKAIDLANSLIASYQQQHQGDRRGWDTLSATSTAALNTLVTSIKTFTDAAVALTSNATWDAIKDARDFANSFYPAPYYRDLGQFLQAVATSTNSNLPANLKTAANNALTALRNLVVDKTADQRNVQGLSVYFPNSGAIDAGYLSRNSQFLNATGWTNFLNAFTTRGSSTRNPLLQDWAEGNDVAARAFNLNTLTGSGHRFTNLSLPNAADQDYYRFSLSQAGGTGNTLTVSFTPQTGQSLAVSLFDPDNRTTALKTATASNGQASFNLSGLAANKEYLLLVNSPTTTGQPIPNYTLAINAPGAVQNSNDWARGNNTAAKAVDLGTIIQNNWFTGLQVDPATPDWFKFNLPKVSQLVPLSVTVHIAGNATATAQLFDPSNLNTPLATQTGAGSLQLTTPTPEPGKVYQLRVSQPSGQPAIAYSIAIEPVLVALPTGTTLAISATNASQTEGNSGSKAFTFTVARSGAATGTNNVNWAVTGSGSNPANATDFVGSVLPSGTVSFAAGETSKVITVNVQGDTTVEPNENFTVTLSTPTNGATITTATATGAIQNDDTSVTLAVSPASVTEDGTSNLVYTFTRSGVTTSALTVNYSIGGTATLNTDYTRSGTNNPHSAP</sequence>
<dbReference type="Proteomes" id="UP000317165">
    <property type="component" value="Unassembled WGS sequence"/>
</dbReference>
<dbReference type="PANTHER" id="PTHR37835:SF1">
    <property type="entry name" value="ALPHA-CLOSTRIPAIN"/>
    <property type="match status" value="1"/>
</dbReference>
<feature type="domain" description="Calx-beta" evidence="5">
    <location>
        <begin position="2702"/>
        <end position="2807"/>
    </location>
</feature>
<gene>
    <name evidence="6" type="ORF">EWV53_14205</name>
</gene>
<dbReference type="PANTHER" id="PTHR37835">
    <property type="entry name" value="ALPHA-CLOSTRIPAIN"/>
    <property type="match status" value="1"/>
</dbReference>
<dbReference type="InterPro" id="IPR038081">
    <property type="entry name" value="CalX-like_sf"/>
</dbReference>
<dbReference type="Pfam" id="PF07705">
    <property type="entry name" value="CARDB"/>
    <property type="match status" value="1"/>
</dbReference>
<protein>
    <recommendedName>
        <fullName evidence="5">Calx-beta domain-containing protein</fullName>
    </recommendedName>
</protein>
<dbReference type="Gene3D" id="2.60.40.2030">
    <property type="match status" value="1"/>
</dbReference>
<reference evidence="6 7" key="1">
    <citation type="submission" date="2019-01" db="EMBL/GenBank/DDBJ databases">
        <title>Coherence of Microcystis species and biogeography revealed through population genomics.</title>
        <authorList>
            <person name="Perez-Carrascal O.M."/>
            <person name="Terrat Y."/>
            <person name="Giani A."/>
            <person name="Fortin N."/>
            <person name="Tromas N."/>
            <person name="Shapiro B.J."/>
        </authorList>
    </citation>
    <scope>NUCLEOTIDE SEQUENCE [LARGE SCALE GENOMIC DNA]</scope>
    <source>
        <strain evidence="6">Mp_MB_F_20051200_S9</strain>
    </source>
</reference>
<keyword evidence="3" id="KW-0106">Calcium</keyword>
<feature type="compositionally biased region" description="Polar residues" evidence="4">
    <location>
        <begin position="1616"/>
        <end position="1625"/>
    </location>
</feature>
<organism evidence="6 7">
    <name type="scientific">Microcystis panniformis Mp_MB_F_20051200_S9</name>
    <dbReference type="NCBI Taxonomy" id="2486223"/>
    <lineage>
        <taxon>Bacteria</taxon>
        <taxon>Bacillati</taxon>
        <taxon>Cyanobacteriota</taxon>
        <taxon>Cyanophyceae</taxon>
        <taxon>Oscillatoriophycideae</taxon>
        <taxon>Chroococcales</taxon>
        <taxon>Microcystaceae</taxon>
        <taxon>Microcystis</taxon>
    </lineage>
</organism>
<dbReference type="GO" id="GO:0016020">
    <property type="term" value="C:membrane"/>
    <property type="evidence" value="ECO:0007669"/>
    <property type="project" value="InterPro"/>
</dbReference>
<dbReference type="Gene3D" id="2.60.120.380">
    <property type="match status" value="13"/>
</dbReference>
<dbReference type="EMBL" id="SFAC01000167">
    <property type="protein sequence ID" value="TRV60624.1"/>
    <property type="molecule type" value="Genomic_DNA"/>
</dbReference>
<feature type="region of interest" description="Disordered" evidence="4">
    <location>
        <begin position="1587"/>
        <end position="1636"/>
    </location>
</feature>
<dbReference type="SUPFAM" id="SSF141072">
    <property type="entry name" value="CalX-like"/>
    <property type="match status" value="1"/>
</dbReference>
<dbReference type="InterPro" id="IPR005077">
    <property type="entry name" value="Peptidase_C11"/>
</dbReference>
<dbReference type="Pfam" id="PF03415">
    <property type="entry name" value="Peptidase_C11"/>
    <property type="match status" value="1"/>
</dbReference>
<proteinExistence type="predicted"/>
<evidence type="ECO:0000313" key="7">
    <source>
        <dbReference type="Proteomes" id="UP000317165"/>
    </source>
</evidence>
<evidence type="ECO:0000256" key="1">
    <source>
        <dbReference type="ARBA" id="ARBA00022729"/>
    </source>
</evidence>
<dbReference type="InterPro" id="IPR013783">
    <property type="entry name" value="Ig-like_fold"/>
</dbReference>
<evidence type="ECO:0000256" key="4">
    <source>
        <dbReference type="SAM" id="MobiDB-lite"/>
    </source>
</evidence>
<keyword evidence="1" id="KW-0732">Signal</keyword>
<accession>A0A552PUH5</accession>
<keyword evidence="2" id="KW-0677">Repeat</keyword>
<dbReference type="Gene3D" id="2.60.40.10">
    <property type="entry name" value="Immunoglobulins"/>
    <property type="match status" value="2"/>
</dbReference>
<evidence type="ECO:0000313" key="6">
    <source>
        <dbReference type="EMBL" id="TRV60624.1"/>
    </source>
</evidence>
<feature type="compositionally biased region" description="Low complexity" evidence="4">
    <location>
        <begin position="1593"/>
        <end position="1614"/>
    </location>
</feature>
<dbReference type="InterPro" id="IPR003644">
    <property type="entry name" value="Calx_beta"/>
</dbReference>
<dbReference type="SMART" id="SM00237">
    <property type="entry name" value="Calx_beta"/>
    <property type="match status" value="1"/>
</dbReference>
<feature type="region of interest" description="Disordered" evidence="4">
    <location>
        <begin position="1525"/>
        <end position="1545"/>
    </location>
</feature>
<evidence type="ECO:0000256" key="3">
    <source>
        <dbReference type="ARBA" id="ARBA00022837"/>
    </source>
</evidence>
<name>A0A552PUH5_9CHRO</name>
<dbReference type="InterPro" id="IPR011635">
    <property type="entry name" value="CARDB"/>
</dbReference>
<dbReference type="Gene3D" id="3.40.50.11970">
    <property type="match status" value="1"/>
</dbReference>
<evidence type="ECO:0000256" key="2">
    <source>
        <dbReference type="ARBA" id="ARBA00022737"/>
    </source>
</evidence>
<dbReference type="Pfam" id="PF03160">
    <property type="entry name" value="Calx-beta"/>
    <property type="match status" value="1"/>
</dbReference>
<feature type="compositionally biased region" description="Polar residues" evidence="4">
    <location>
        <begin position="1533"/>
        <end position="1544"/>
    </location>
</feature>
<dbReference type="Pfam" id="PF04151">
    <property type="entry name" value="PPC"/>
    <property type="match status" value="2"/>
</dbReference>
<comment type="caution">
    <text evidence="6">The sequence shown here is derived from an EMBL/GenBank/DDBJ whole genome shotgun (WGS) entry which is preliminary data.</text>
</comment>
<dbReference type="SUPFAM" id="SSF89260">
    <property type="entry name" value="Collagen-binding domain"/>
    <property type="match status" value="8"/>
</dbReference>
<dbReference type="GO" id="GO:0007154">
    <property type="term" value="P:cell communication"/>
    <property type="evidence" value="ECO:0007669"/>
    <property type="project" value="InterPro"/>
</dbReference>
<evidence type="ECO:0000259" key="5">
    <source>
        <dbReference type="SMART" id="SM00237"/>
    </source>
</evidence>